<sequence length="564" mass="62834">YDRKCSDSYFDKGTMEKGIPSKNTASSTVRILPGMSAKVLRAAPMGEEIMRLAFQNLSSFGELIDPHGKSSLPKITMRSGIHKLVLVIGRLFENIKCGGMFDETSLYATLEVITGCCECLPSQIDERVFGILVDGVAPLLFDVILNAAINRKVSLQIAETLSLLVESVCKTYGQKPELGPRIEFMVNEDKKCRQMGALIGRCGCFFLQANLIEIIVRTVRSLCFDGSRSVAGRLCKRVCFGFAKDGALEPNSATMMSELLMSIAEGSDCDEEGLTGRIRQWLNNANEARAKRGKCSVFSYRVQKVILNNHDKQYPMWVDFNDENLTISAIKASHPDGQIGPLVVFVNLIDIEEAKGRQSSSSVTLLVRRWYDLLHDSTSSLPTKIVLEFTLSDFSAVGLTLKAKGIHYSRCGSSSKPNDAPGMSSAGRCISAVRKASISFSTDLLEQFLCTDPSRMYNTKMTPEVSTLKTSGGMPILHQSMTAGEGMNEATSPDNQKLPYTRQHRNSLKEGLEQKLVQEWNVRCNKLNQDYERLRRQFDMAYDKMIRDHHDLMHNAIREAVRKI</sequence>
<evidence type="ECO:0000256" key="1">
    <source>
        <dbReference type="SAM" id="Coils"/>
    </source>
</evidence>
<evidence type="ECO:0000313" key="2">
    <source>
        <dbReference type="EMBL" id="CRZ08479.1"/>
    </source>
</evidence>
<keyword evidence="1" id="KW-0175">Coiled coil</keyword>
<organism evidence="2">
    <name type="scientific">Spongospora subterranea</name>
    <dbReference type="NCBI Taxonomy" id="70186"/>
    <lineage>
        <taxon>Eukaryota</taxon>
        <taxon>Sar</taxon>
        <taxon>Rhizaria</taxon>
        <taxon>Endomyxa</taxon>
        <taxon>Phytomyxea</taxon>
        <taxon>Plasmodiophorida</taxon>
        <taxon>Plasmodiophoridae</taxon>
        <taxon>Spongospora</taxon>
    </lineage>
</organism>
<accession>A0A0H5RIG0</accession>
<feature type="coiled-coil region" evidence="1">
    <location>
        <begin position="517"/>
        <end position="544"/>
    </location>
</feature>
<dbReference type="EMBL" id="HACM01008037">
    <property type="protein sequence ID" value="CRZ08479.1"/>
    <property type="molecule type" value="Transcribed_RNA"/>
</dbReference>
<protein>
    <submittedName>
        <fullName evidence="2">Uncharacterized protein</fullName>
    </submittedName>
</protein>
<proteinExistence type="predicted"/>
<name>A0A0H5RIG0_9EUKA</name>
<feature type="non-terminal residue" evidence="2">
    <location>
        <position position="1"/>
    </location>
</feature>
<reference evidence="2" key="1">
    <citation type="submission" date="2015-04" db="EMBL/GenBank/DDBJ databases">
        <title>The genome sequence of the plant pathogenic Rhizarian Plasmodiophora brassicae reveals insights in its biotrophic life cycle and the origin of chitin synthesis.</title>
        <authorList>
            <person name="Schwelm A."/>
            <person name="Fogelqvist J."/>
            <person name="Knaust A."/>
            <person name="Julke S."/>
            <person name="Lilja T."/>
            <person name="Dhandapani V."/>
            <person name="Bonilla-Rosso G."/>
            <person name="Karlsson M."/>
            <person name="Shevchenko A."/>
            <person name="Choi S.R."/>
            <person name="Kim H.G."/>
            <person name="Park J.Y."/>
            <person name="Lim Y.P."/>
            <person name="Ludwig-Muller J."/>
            <person name="Dixelius C."/>
        </authorList>
    </citation>
    <scope>NUCLEOTIDE SEQUENCE</scope>
    <source>
        <tissue evidence="2">Potato root galls</tissue>
    </source>
</reference>
<dbReference type="AlphaFoldDB" id="A0A0H5RIG0"/>